<dbReference type="PROSITE" id="PS50112">
    <property type="entry name" value="PAS"/>
    <property type="match status" value="1"/>
</dbReference>
<evidence type="ECO:0000256" key="1">
    <source>
        <dbReference type="ARBA" id="ARBA00022741"/>
    </source>
</evidence>
<keyword evidence="4" id="KW-0238">DNA-binding</keyword>
<feature type="domain" description="Sigma-54 factor interaction" evidence="6">
    <location>
        <begin position="335"/>
        <end position="560"/>
    </location>
</feature>
<dbReference type="CDD" id="cd00009">
    <property type="entry name" value="AAA"/>
    <property type="match status" value="1"/>
</dbReference>
<dbReference type="Pfam" id="PF00989">
    <property type="entry name" value="PAS"/>
    <property type="match status" value="1"/>
</dbReference>
<sequence length="682" mass="76925">MTKQTLVLVCGTNETKHALTNQLYLLIGDYVTITSYTIGEDFFSTANDSDTFLFSSKGVYDEVKNKYPALTKIIIANRTLNYENIDQILLIPENSSVLVVNDTVETTLELIEALQHLGIDHLNYTPFSEKKWFYETVDIAISPGEMDLIPSYVQNKMNIGVRLLDISTVFYLVKLFKLEEISAIISQKYLRSLVNLNRKLLNSEKDAIKLGMHLQHVVNSVDDGVLAVREDGIITVFNDKLAQLFNVQGDKVLGGSLNEALGDGGLIKFILEDEEKTQFFTIDNLDLIVYKYHSLQQKTTVVTVKTLRDTMEMEKSARKKQNQNGFVAKYDFNDIVGEDSTITEAILVAKKLSRSHLPVLIEGATGTGKELFAHSIHQHSERKNAPFVAVNCSALSDSLLESELFGYEEGTFTDAQKGGKKGLFELADGGTIFLDEIGDLHPTLQSKLLRVLQENEIRRIGGSKIISINVRVISATNQILENQLAEGTFRPDLFYRLNVLSLRLSELQNRKSDIPLLITHFIKESGKLFRVDGAVVDALTDYDWPGNIRELKNTLDYMITVCDGRSLQLHDIPKDRIQKVKVKKKQTNSEPIQLTLMDKQEYMFILGEIKQSNEKGEPASRRMIADNSKVLPIPLTTQQVRHRLDFLEKHLYITKGRGRAGTKITLEGIDFLISLKENLKSI</sequence>
<accession>A0ABV6GL08</accession>
<dbReference type="PANTHER" id="PTHR32071">
    <property type="entry name" value="TRANSCRIPTIONAL REGULATORY PROTEIN"/>
    <property type="match status" value="1"/>
</dbReference>
<dbReference type="InterPro" id="IPR003593">
    <property type="entry name" value="AAA+_ATPase"/>
</dbReference>
<comment type="caution">
    <text evidence="8">The sequence shown here is derived from an EMBL/GenBank/DDBJ whole genome shotgun (WGS) entry which is preliminary data.</text>
</comment>
<keyword evidence="1" id="KW-0547">Nucleotide-binding</keyword>
<dbReference type="Proteomes" id="UP001589854">
    <property type="component" value="Unassembled WGS sequence"/>
</dbReference>
<keyword evidence="2" id="KW-0067">ATP-binding</keyword>
<dbReference type="InterPro" id="IPR058031">
    <property type="entry name" value="AAA_lid_NorR"/>
</dbReference>
<evidence type="ECO:0000256" key="5">
    <source>
        <dbReference type="ARBA" id="ARBA00023163"/>
    </source>
</evidence>
<dbReference type="Pfam" id="PF25601">
    <property type="entry name" value="AAA_lid_14"/>
    <property type="match status" value="1"/>
</dbReference>
<dbReference type="InterPro" id="IPR025944">
    <property type="entry name" value="Sigma_54_int_dom_CS"/>
</dbReference>
<evidence type="ECO:0000256" key="2">
    <source>
        <dbReference type="ARBA" id="ARBA00022840"/>
    </source>
</evidence>
<keyword evidence="3" id="KW-0805">Transcription regulation</keyword>
<dbReference type="InterPro" id="IPR002078">
    <property type="entry name" value="Sigma_54_int"/>
</dbReference>
<dbReference type="PROSITE" id="PS00688">
    <property type="entry name" value="SIGMA54_INTERACT_3"/>
    <property type="match status" value="1"/>
</dbReference>
<gene>
    <name evidence="8" type="ORF">ACFFIX_23690</name>
</gene>
<organism evidence="8 9">
    <name type="scientific">Metabacillus herbersteinensis</name>
    <dbReference type="NCBI Taxonomy" id="283816"/>
    <lineage>
        <taxon>Bacteria</taxon>
        <taxon>Bacillati</taxon>
        <taxon>Bacillota</taxon>
        <taxon>Bacilli</taxon>
        <taxon>Bacillales</taxon>
        <taxon>Bacillaceae</taxon>
        <taxon>Metabacillus</taxon>
    </lineage>
</organism>
<name>A0ABV6GL08_9BACI</name>
<dbReference type="SMART" id="SM00382">
    <property type="entry name" value="AAA"/>
    <property type="match status" value="1"/>
</dbReference>
<dbReference type="Pfam" id="PF00158">
    <property type="entry name" value="Sigma54_activat"/>
    <property type="match status" value="1"/>
</dbReference>
<dbReference type="InterPro" id="IPR000014">
    <property type="entry name" value="PAS"/>
</dbReference>
<dbReference type="PROSITE" id="PS00676">
    <property type="entry name" value="SIGMA54_INTERACT_2"/>
    <property type="match status" value="1"/>
</dbReference>
<feature type="domain" description="PAS" evidence="7">
    <location>
        <begin position="214"/>
        <end position="274"/>
    </location>
</feature>
<dbReference type="SMART" id="SM00091">
    <property type="entry name" value="PAS"/>
    <property type="match status" value="1"/>
</dbReference>
<protein>
    <submittedName>
        <fullName evidence="8">Sigma-54 interaction domain-containing protein</fullName>
    </submittedName>
</protein>
<reference evidence="8 9" key="1">
    <citation type="submission" date="2024-09" db="EMBL/GenBank/DDBJ databases">
        <authorList>
            <person name="Sun Q."/>
            <person name="Mori K."/>
        </authorList>
    </citation>
    <scope>NUCLEOTIDE SEQUENCE [LARGE SCALE GENOMIC DNA]</scope>
    <source>
        <strain evidence="8 9">CCM 7228</strain>
    </source>
</reference>
<dbReference type="Gene3D" id="1.10.8.60">
    <property type="match status" value="1"/>
</dbReference>
<dbReference type="Gene3D" id="3.40.50.300">
    <property type="entry name" value="P-loop containing nucleotide triphosphate hydrolases"/>
    <property type="match status" value="1"/>
</dbReference>
<evidence type="ECO:0000313" key="9">
    <source>
        <dbReference type="Proteomes" id="UP001589854"/>
    </source>
</evidence>
<dbReference type="InterPro" id="IPR013767">
    <property type="entry name" value="PAS_fold"/>
</dbReference>
<evidence type="ECO:0000313" key="8">
    <source>
        <dbReference type="EMBL" id="MFC0274354.1"/>
    </source>
</evidence>
<evidence type="ECO:0000259" key="7">
    <source>
        <dbReference type="PROSITE" id="PS50112"/>
    </source>
</evidence>
<dbReference type="InterPro" id="IPR035965">
    <property type="entry name" value="PAS-like_dom_sf"/>
</dbReference>
<dbReference type="EMBL" id="JBHLVO010000033">
    <property type="protein sequence ID" value="MFC0274354.1"/>
    <property type="molecule type" value="Genomic_DNA"/>
</dbReference>
<evidence type="ECO:0000256" key="3">
    <source>
        <dbReference type="ARBA" id="ARBA00023015"/>
    </source>
</evidence>
<dbReference type="InterPro" id="IPR025943">
    <property type="entry name" value="Sigma_54_int_dom_ATP-bd_2"/>
</dbReference>
<proteinExistence type="predicted"/>
<dbReference type="SUPFAM" id="SSF52540">
    <property type="entry name" value="P-loop containing nucleoside triphosphate hydrolases"/>
    <property type="match status" value="1"/>
</dbReference>
<dbReference type="PANTHER" id="PTHR32071:SF57">
    <property type="entry name" value="C4-DICARBOXYLATE TRANSPORT TRANSCRIPTIONAL REGULATORY PROTEIN DCTD"/>
    <property type="match status" value="1"/>
</dbReference>
<dbReference type="SUPFAM" id="SSF55785">
    <property type="entry name" value="PYP-like sensor domain (PAS domain)"/>
    <property type="match status" value="1"/>
</dbReference>
<dbReference type="PROSITE" id="PS50045">
    <property type="entry name" value="SIGMA54_INTERACT_4"/>
    <property type="match status" value="1"/>
</dbReference>
<evidence type="ECO:0000256" key="4">
    <source>
        <dbReference type="ARBA" id="ARBA00023125"/>
    </source>
</evidence>
<dbReference type="RefSeq" id="WP_378938509.1">
    <property type="nucleotide sequence ID" value="NZ_JBHLVO010000033.1"/>
</dbReference>
<keyword evidence="5" id="KW-0804">Transcription</keyword>
<evidence type="ECO:0000259" key="6">
    <source>
        <dbReference type="PROSITE" id="PS50045"/>
    </source>
</evidence>
<dbReference type="InterPro" id="IPR027417">
    <property type="entry name" value="P-loop_NTPase"/>
</dbReference>
<dbReference type="Gene3D" id="3.30.450.20">
    <property type="entry name" value="PAS domain"/>
    <property type="match status" value="1"/>
</dbReference>
<keyword evidence="9" id="KW-1185">Reference proteome</keyword>